<accession>A0A6B0UYR4</accession>
<protein>
    <submittedName>
        <fullName evidence="1">Putative secreted protein</fullName>
    </submittedName>
</protein>
<name>A0A6B0UYR4_IXORI</name>
<organism evidence="1">
    <name type="scientific">Ixodes ricinus</name>
    <name type="common">Common tick</name>
    <name type="synonym">Acarus ricinus</name>
    <dbReference type="NCBI Taxonomy" id="34613"/>
    <lineage>
        <taxon>Eukaryota</taxon>
        <taxon>Metazoa</taxon>
        <taxon>Ecdysozoa</taxon>
        <taxon>Arthropoda</taxon>
        <taxon>Chelicerata</taxon>
        <taxon>Arachnida</taxon>
        <taxon>Acari</taxon>
        <taxon>Parasitiformes</taxon>
        <taxon>Ixodida</taxon>
        <taxon>Ixodoidea</taxon>
        <taxon>Ixodidae</taxon>
        <taxon>Ixodinae</taxon>
        <taxon>Ixodes</taxon>
    </lineage>
</organism>
<dbReference type="EMBL" id="GIFC01012571">
    <property type="protein sequence ID" value="MXU94654.1"/>
    <property type="molecule type" value="Transcribed_RNA"/>
</dbReference>
<reference evidence="1" key="1">
    <citation type="submission" date="2019-12" db="EMBL/GenBank/DDBJ databases">
        <title>An insight into the sialome of adult female Ixodes ricinus ticks feeding for 6 days.</title>
        <authorList>
            <person name="Perner J."/>
            <person name="Ribeiro J.M.C."/>
        </authorList>
    </citation>
    <scope>NUCLEOTIDE SEQUENCE</scope>
    <source>
        <strain evidence="1">Semi-engorged</strain>
        <tissue evidence="1">Salivary glands</tissue>
    </source>
</reference>
<sequence>MRKAMKLKNIAPALALQASVRAAGHVTCYLTPPIVVRTTQNRAMVSRWHPIYRCRHELADIHERKNCSSLKTLSFGIFSQYTRIRLASSALGFGFLLPSPSRRCRNPWLHTSFSRFGSAGCIPCFSGFLWRPVLLRSTSRSTTETTRPRRSIRHGALLGRRLALRER</sequence>
<dbReference type="AlphaFoldDB" id="A0A6B0UYR4"/>
<evidence type="ECO:0000313" key="1">
    <source>
        <dbReference type="EMBL" id="MXU94654.1"/>
    </source>
</evidence>
<proteinExistence type="predicted"/>